<evidence type="ECO:0000256" key="4">
    <source>
        <dbReference type="ARBA" id="ARBA00022692"/>
    </source>
</evidence>
<evidence type="ECO:0000256" key="3">
    <source>
        <dbReference type="ARBA" id="ARBA00022475"/>
    </source>
</evidence>
<keyword evidence="2 7" id="KW-0813">Transport</keyword>
<reference evidence="10" key="1">
    <citation type="journal article" date="2019" name="Int. J. Syst. Evol. Microbiol.">
        <title>The Global Catalogue of Microorganisms (GCM) 10K type strain sequencing project: providing services to taxonomists for standard genome sequencing and annotation.</title>
        <authorList>
            <consortium name="The Broad Institute Genomics Platform"/>
            <consortium name="The Broad Institute Genome Sequencing Center for Infectious Disease"/>
            <person name="Wu L."/>
            <person name="Ma J."/>
        </authorList>
    </citation>
    <scope>NUCLEOTIDE SEQUENCE [LARGE SCALE GENOMIC DNA]</scope>
    <source>
        <strain evidence="10">KACC 11904</strain>
    </source>
</reference>
<feature type="transmembrane region" description="Helical" evidence="7">
    <location>
        <begin position="76"/>
        <end position="102"/>
    </location>
</feature>
<dbReference type="InterPro" id="IPR000515">
    <property type="entry name" value="MetI-like"/>
</dbReference>
<evidence type="ECO:0000313" key="10">
    <source>
        <dbReference type="Proteomes" id="UP001596044"/>
    </source>
</evidence>
<keyword evidence="6 7" id="KW-0472">Membrane</keyword>
<dbReference type="EMBL" id="JBHSMJ010000005">
    <property type="protein sequence ID" value="MFC5447096.1"/>
    <property type="molecule type" value="Genomic_DNA"/>
</dbReference>
<name>A0ABW0K1W2_9BACL</name>
<evidence type="ECO:0000256" key="1">
    <source>
        <dbReference type="ARBA" id="ARBA00004651"/>
    </source>
</evidence>
<keyword evidence="10" id="KW-1185">Reference proteome</keyword>
<feature type="transmembrane region" description="Helical" evidence="7">
    <location>
        <begin position="114"/>
        <end position="133"/>
    </location>
</feature>
<sequence>MRDITVKRSLATAAQLCLHAILICLAFIWVYPFLWMISASFKSKDDFFTKGLSLIPSSLDVSNFTRAWREGHFEQYFINSLVIVFFVTVIVLFVTATCGYALGRYTFFGKKAVVGLFAASIFVPLEFAIIPIFELIKNLGLMNSLTGVILAESGGSHLVFVLLFAGFFRQIPKELEDSAIIDGSGFIRTFTQIMLPLAKPIVGSAIIMQFIWTWNSFLLPLILTLSNPAIRPLAVGLYALRGENIVDWTGIAAGGTIAIVPIIVIFLFLQRYFVDGIAGAVKG</sequence>
<dbReference type="Pfam" id="PF00528">
    <property type="entry name" value="BPD_transp_1"/>
    <property type="match status" value="1"/>
</dbReference>
<feature type="domain" description="ABC transmembrane type-1" evidence="8">
    <location>
        <begin position="77"/>
        <end position="269"/>
    </location>
</feature>
<evidence type="ECO:0000256" key="7">
    <source>
        <dbReference type="RuleBase" id="RU363032"/>
    </source>
</evidence>
<evidence type="ECO:0000256" key="2">
    <source>
        <dbReference type="ARBA" id="ARBA00022448"/>
    </source>
</evidence>
<comment type="subcellular location">
    <subcellularLocation>
        <location evidence="1 7">Cell membrane</location>
        <topology evidence="1 7">Multi-pass membrane protein</topology>
    </subcellularLocation>
</comment>
<keyword evidence="3" id="KW-1003">Cell membrane</keyword>
<dbReference type="SUPFAM" id="SSF161098">
    <property type="entry name" value="MetI-like"/>
    <property type="match status" value="1"/>
</dbReference>
<evidence type="ECO:0000259" key="8">
    <source>
        <dbReference type="PROSITE" id="PS50928"/>
    </source>
</evidence>
<feature type="transmembrane region" description="Helical" evidence="7">
    <location>
        <begin position="245"/>
        <end position="269"/>
    </location>
</feature>
<feature type="transmembrane region" description="Helical" evidence="7">
    <location>
        <begin position="201"/>
        <end position="225"/>
    </location>
</feature>
<dbReference type="CDD" id="cd06261">
    <property type="entry name" value="TM_PBP2"/>
    <property type="match status" value="1"/>
</dbReference>
<feature type="transmembrane region" description="Helical" evidence="7">
    <location>
        <begin position="12"/>
        <end position="34"/>
    </location>
</feature>
<proteinExistence type="inferred from homology"/>
<dbReference type="PROSITE" id="PS50928">
    <property type="entry name" value="ABC_TM1"/>
    <property type="match status" value="1"/>
</dbReference>
<keyword evidence="5 7" id="KW-1133">Transmembrane helix</keyword>
<feature type="transmembrane region" description="Helical" evidence="7">
    <location>
        <begin position="145"/>
        <end position="168"/>
    </location>
</feature>
<evidence type="ECO:0000256" key="5">
    <source>
        <dbReference type="ARBA" id="ARBA00022989"/>
    </source>
</evidence>
<accession>A0ABW0K1W2</accession>
<protein>
    <submittedName>
        <fullName evidence="9">Carbohydrate ABC transporter permease</fullName>
    </submittedName>
</protein>
<dbReference type="PANTHER" id="PTHR43744">
    <property type="entry name" value="ABC TRANSPORTER PERMEASE PROTEIN MG189-RELATED-RELATED"/>
    <property type="match status" value="1"/>
</dbReference>
<comment type="caution">
    <text evidence="9">The sequence shown here is derived from an EMBL/GenBank/DDBJ whole genome shotgun (WGS) entry which is preliminary data.</text>
</comment>
<organism evidence="9 10">
    <name type="scientific">Paenibacillus aestuarii</name>
    <dbReference type="NCBI Taxonomy" id="516965"/>
    <lineage>
        <taxon>Bacteria</taxon>
        <taxon>Bacillati</taxon>
        <taxon>Bacillota</taxon>
        <taxon>Bacilli</taxon>
        <taxon>Bacillales</taxon>
        <taxon>Paenibacillaceae</taxon>
        <taxon>Paenibacillus</taxon>
    </lineage>
</organism>
<gene>
    <name evidence="9" type="ORF">ACFPOG_02420</name>
</gene>
<comment type="similarity">
    <text evidence="7">Belongs to the binding-protein-dependent transport system permease family.</text>
</comment>
<dbReference type="Gene3D" id="1.10.3720.10">
    <property type="entry name" value="MetI-like"/>
    <property type="match status" value="1"/>
</dbReference>
<evidence type="ECO:0000256" key="6">
    <source>
        <dbReference type="ARBA" id="ARBA00023136"/>
    </source>
</evidence>
<keyword evidence="4 7" id="KW-0812">Transmembrane</keyword>
<dbReference type="RefSeq" id="WP_270884784.1">
    <property type="nucleotide sequence ID" value="NZ_JAQFVF010000079.1"/>
</dbReference>
<dbReference type="Proteomes" id="UP001596044">
    <property type="component" value="Unassembled WGS sequence"/>
</dbReference>
<dbReference type="PANTHER" id="PTHR43744:SF8">
    <property type="entry name" value="SN-GLYCEROL-3-PHOSPHATE TRANSPORT SYSTEM PERMEASE PROTEIN UGPE"/>
    <property type="match status" value="1"/>
</dbReference>
<evidence type="ECO:0000313" key="9">
    <source>
        <dbReference type="EMBL" id="MFC5447096.1"/>
    </source>
</evidence>
<dbReference type="InterPro" id="IPR035906">
    <property type="entry name" value="MetI-like_sf"/>
</dbReference>